<dbReference type="GO" id="GO:0033557">
    <property type="term" value="C:Slx1-Slx4 complex"/>
    <property type="evidence" value="ECO:0007669"/>
    <property type="project" value="TreeGrafter"/>
</dbReference>
<accession>A0AAF0J0T0</accession>
<dbReference type="GO" id="GO:0017108">
    <property type="term" value="F:5'-flap endonuclease activity"/>
    <property type="evidence" value="ECO:0007669"/>
    <property type="project" value="TreeGrafter"/>
</dbReference>
<protein>
    <submittedName>
        <fullName evidence="3">Slx4p interacting protein</fullName>
    </submittedName>
</protein>
<feature type="compositionally biased region" description="Polar residues" evidence="1">
    <location>
        <begin position="239"/>
        <end position="252"/>
    </location>
</feature>
<dbReference type="PANTHER" id="PTHR20208">
    <property type="entry name" value="STRUCTURE-SPECIFIC ENDONUCLEASE SUBUNIT SLX1"/>
    <property type="match status" value="1"/>
</dbReference>
<dbReference type="PANTHER" id="PTHR20208:SF10">
    <property type="entry name" value="STRUCTURE-SPECIFIC ENDONUCLEASE SUBUNIT SLX1"/>
    <property type="match status" value="1"/>
</dbReference>
<dbReference type="PROSITE" id="PS50164">
    <property type="entry name" value="GIY_YIG"/>
    <property type="match status" value="1"/>
</dbReference>
<dbReference type="Pfam" id="PF01541">
    <property type="entry name" value="GIY-YIG"/>
    <property type="match status" value="1"/>
</dbReference>
<evidence type="ECO:0000256" key="1">
    <source>
        <dbReference type="SAM" id="MobiDB-lite"/>
    </source>
</evidence>
<keyword evidence="4" id="KW-1185">Reference proteome</keyword>
<dbReference type="Gene3D" id="3.40.1440.10">
    <property type="entry name" value="GIY-YIG endonuclease"/>
    <property type="match status" value="1"/>
</dbReference>
<dbReference type="GO" id="GO:0008821">
    <property type="term" value="F:crossover junction DNA endonuclease activity"/>
    <property type="evidence" value="ECO:0007669"/>
    <property type="project" value="TreeGrafter"/>
</dbReference>
<dbReference type="CDD" id="cd10455">
    <property type="entry name" value="GIY-YIG_SLX1"/>
    <property type="match status" value="1"/>
</dbReference>
<sequence length="370" mass="41349">MRTSSVAQHTVPPVYACYCLRSLSKPNQTYVGSTPDPVRRLRQHNGLVKNGAFYTRFARPWVMDMIVYGFPSKLAALQVRGLCLRWQFEWSWQTPHLSRHLRVVHGQQCAVYAGRSAEPLFPPGRKKYSASRQGKRRVQARSTSVPEHKFLVLRALLSSEPFCFWGLRVAFFTEYAYGMWLFLERTAPTPKWRTSRVTRRALLPGYPRLACDFTGVLGTHTPLQRTATSDDVPPLPEASTASAQQRKGQSEVTAWDEQAPRARDASTLGLTWEDLERAPLLPKPWLALHHESMDQDSLPAPDPTLSCALCHEPIDQDQPLSYTWCPTGAGPAPAQSKGHRSSRTSHAAPLLPTVDGYLSYVHGCTAGGMA</sequence>
<dbReference type="AlphaFoldDB" id="A0AAF0J0T0"/>
<dbReference type="InterPro" id="IPR050381">
    <property type="entry name" value="SLX1_endonuclease"/>
</dbReference>
<dbReference type="GO" id="GO:0000724">
    <property type="term" value="P:double-strand break repair via homologous recombination"/>
    <property type="evidence" value="ECO:0007669"/>
    <property type="project" value="TreeGrafter"/>
</dbReference>
<name>A0AAF0J0T0_9BASI</name>
<dbReference type="EMBL" id="CP119892">
    <property type="protein sequence ID" value="WFD25239.1"/>
    <property type="molecule type" value="Genomic_DNA"/>
</dbReference>
<feature type="domain" description="GIY-YIG" evidence="2">
    <location>
        <begin position="13"/>
        <end position="102"/>
    </location>
</feature>
<dbReference type="InterPro" id="IPR000305">
    <property type="entry name" value="GIY-YIG_endonuc"/>
</dbReference>
<evidence type="ECO:0000313" key="3">
    <source>
        <dbReference type="EMBL" id="WFD25239.1"/>
    </source>
</evidence>
<evidence type="ECO:0000313" key="4">
    <source>
        <dbReference type="Proteomes" id="UP001213623"/>
    </source>
</evidence>
<gene>
    <name evidence="3" type="primary">SLX1</name>
    <name evidence="3" type="ORF">MNAN1_000206</name>
</gene>
<evidence type="ECO:0000259" key="2">
    <source>
        <dbReference type="PROSITE" id="PS50164"/>
    </source>
</evidence>
<organism evidence="3 4">
    <name type="scientific">Malassezia nana</name>
    <dbReference type="NCBI Taxonomy" id="180528"/>
    <lineage>
        <taxon>Eukaryota</taxon>
        <taxon>Fungi</taxon>
        <taxon>Dikarya</taxon>
        <taxon>Basidiomycota</taxon>
        <taxon>Ustilaginomycotina</taxon>
        <taxon>Malasseziomycetes</taxon>
        <taxon>Malasseziales</taxon>
        <taxon>Malasseziaceae</taxon>
        <taxon>Malassezia</taxon>
    </lineage>
</organism>
<reference evidence="3" key="1">
    <citation type="submission" date="2023-03" db="EMBL/GenBank/DDBJ databases">
        <title>Mating type loci evolution in Malassezia.</title>
        <authorList>
            <person name="Coelho M.A."/>
        </authorList>
    </citation>
    <scope>NUCLEOTIDE SEQUENCE</scope>
    <source>
        <strain evidence="3">CBS 9557</strain>
    </source>
</reference>
<dbReference type="Proteomes" id="UP001213623">
    <property type="component" value="Chromosome 1"/>
</dbReference>
<proteinExistence type="predicted"/>
<feature type="region of interest" description="Disordered" evidence="1">
    <location>
        <begin position="224"/>
        <end position="263"/>
    </location>
</feature>
<dbReference type="InterPro" id="IPR035901">
    <property type="entry name" value="GIY-YIG_endonuc_sf"/>
</dbReference>